<dbReference type="RefSeq" id="WP_126595156.1">
    <property type="nucleotide sequence ID" value="NZ_BIFQ01000001.1"/>
</dbReference>
<dbReference type="Gene3D" id="1.10.150.720">
    <property type="entry name" value="Haloacid dehalogenase-like hydrolase"/>
    <property type="match status" value="1"/>
</dbReference>
<comment type="caution">
    <text evidence="1">The sequence shown here is derived from an EMBL/GenBank/DDBJ whole genome shotgun (WGS) entry which is preliminary data.</text>
</comment>
<dbReference type="AlphaFoldDB" id="A0A401ZAP9"/>
<evidence type="ECO:0008006" key="3">
    <source>
        <dbReference type="Google" id="ProtNLM"/>
    </source>
</evidence>
<dbReference type="SFLD" id="SFLDS00003">
    <property type="entry name" value="Haloacid_Dehalogenase"/>
    <property type="match status" value="1"/>
</dbReference>
<dbReference type="EMBL" id="BIFQ01000001">
    <property type="protein sequence ID" value="GCE03950.1"/>
    <property type="molecule type" value="Genomic_DNA"/>
</dbReference>
<dbReference type="NCBIfam" id="TIGR01549">
    <property type="entry name" value="HAD-SF-IA-v1"/>
    <property type="match status" value="1"/>
</dbReference>
<dbReference type="InterPro" id="IPR006439">
    <property type="entry name" value="HAD-SF_hydro_IA"/>
</dbReference>
<protein>
    <recommendedName>
        <fullName evidence="3">Hydrolase</fullName>
    </recommendedName>
</protein>
<dbReference type="InterPro" id="IPR023214">
    <property type="entry name" value="HAD_sf"/>
</dbReference>
<evidence type="ECO:0000313" key="2">
    <source>
        <dbReference type="Proteomes" id="UP000287224"/>
    </source>
</evidence>
<dbReference type="Gene3D" id="3.40.50.1000">
    <property type="entry name" value="HAD superfamily/HAD-like"/>
    <property type="match status" value="1"/>
</dbReference>
<evidence type="ECO:0000313" key="1">
    <source>
        <dbReference type="EMBL" id="GCE03950.1"/>
    </source>
</evidence>
<accession>A0A401ZAP9</accession>
<dbReference type="OrthoDB" id="9809962at2"/>
<dbReference type="PANTHER" id="PTHR46191:SF2">
    <property type="entry name" value="HALOACID DEHALOGENASE-LIKE HYDROLASE DOMAIN-CONTAINING PROTEIN 3"/>
    <property type="match status" value="1"/>
</dbReference>
<organism evidence="1 2">
    <name type="scientific">Dictyobacter aurantiacus</name>
    <dbReference type="NCBI Taxonomy" id="1936993"/>
    <lineage>
        <taxon>Bacteria</taxon>
        <taxon>Bacillati</taxon>
        <taxon>Chloroflexota</taxon>
        <taxon>Ktedonobacteria</taxon>
        <taxon>Ktedonobacterales</taxon>
        <taxon>Dictyobacteraceae</taxon>
        <taxon>Dictyobacter</taxon>
    </lineage>
</organism>
<dbReference type="Proteomes" id="UP000287224">
    <property type="component" value="Unassembled WGS sequence"/>
</dbReference>
<dbReference type="SUPFAM" id="SSF56784">
    <property type="entry name" value="HAD-like"/>
    <property type="match status" value="1"/>
</dbReference>
<keyword evidence="2" id="KW-1185">Reference proteome</keyword>
<proteinExistence type="predicted"/>
<gene>
    <name evidence="1" type="ORF">KDAU_12790</name>
</gene>
<dbReference type="InterPro" id="IPR044924">
    <property type="entry name" value="HAD-SF_hydro_IA_REG-2-like_cap"/>
</dbReference>
<reference evidence="2" key="1">
    <citation type="submission" date="2018-12" db="EMBL/GenBank/DDBJ databases">
        <title>Tengunoibacter tsumagoiensis gen. nov., sp. nov., Dictyobacter kobayashii sp. nov., D. alpinus sp. nov., and D. joshuensis sp. nov. and description of Dictyobacteraceae fam. nov. within the order Ktedonobacterales isolated from Tengu-no-mugimeshi.</title>
        <authorList>
            <person name="Wang C.M."/>
            <person name="Zheng Y."/>
            <person name="Sakai Y."/>
            <person name="Toyoda A."/>
            <person name="Minakuchi Y."/>
            <person name="Abe K."/>
            <person name="Yokota A."/>
            <person name="Yabe S."/>
        </authorList>
    </citation>
    <scope>NUCLEOTIDE SEQUENCE [LARGE SCALE GENOMIC DNA]</scope>
    <source>
        <strain evidence="2">S-27</strain>
    </source>
</reference>
<dbReference type="PANTHER" id="PTHR46191">
    <property type="match status" value="1"/>
</dbReference>
<name>A0A401ZAP9_9CHLR</name>
<dbReference type="Pfam" id="PF00702">
    <property type="entry name" value="Hydrolase"/>
    <property type="match status" value="1"/>
</dbReference>
<dbReference type="InterPro" id="IPR051828">
    <property type="entry name" value="HAD-like_hydrolase_domain"/>
</dbReference>
<dbReference type="InterPro" id="IPR036412">
    <property type="entry name" value="HAD-like_sf"/>
</dbReference>
<sequence length="252" mass="29246">MKLEQPQSMRTVFFDAGFTLLQPHPSVAEICHQVCQQLSLHIHLEQLQDQIEVAEDFYFRHVRSHPHIWADNQDIDDFWIEYYAHLLRPFIEEHDEQRLYQLARTINTEFEKHTSWRLYPDVHETLGALHARGYSLGVISDWGISLGPILRQLELTRYFDCVLISAATRHAKPSPALYDLALQRANAIPDYTIHIGDSYINDVLGARTVGITPVLLDRAHRVTEQTLDCLLVHSLTELLDILEVERLEGEYK</sequence>
<dbReference type="SFLD" id="SFLDG01129">
    <property type="entry name" value="C1.5:_HAD__Beta-PGM__Phosphata"/>
    <property type="match status" value="1"/>
</dbReference>